<dbReference type="Gene3D" id="3.30.420.40">
    <property type="match status" value="2"/>
</dbReference>
<name>A0A512AFX3_9SPHN</name>
<organism evidence="7 8">
    <name type="scientific">Novosphingobium sediminis</name>
    <dbReference type="NCBI Taxonomy" id="707214"/>
    <lineage>
        <taxon>Bacteria</taxon>
        <taxon>Pseudomonadati</taxon>
        <taxon>Pseudomonadota</taxon>
        <taxon>Alphaproteobacteria</taxon>
        <taxon>Sphingomonadales</taxon>
        <taxon>Sphingomonadaceae</taxon>
        <taxon>Novosphingobium</taxon>
    </lineage>
</organism>
<evidence type="ECO:0000256" key="1">
    <source>
        <dbReference type="ARBA" id="ARBA00001946"/>
    </source>
</evidence>
<dbReference type="Pfam" id="PF00480">
    <property type="entry name" value="ROK"/>
    <property type="match status" value="1"/>
</dbReference>
<dbReference type="GO" id="GO:0008865">
    <property type="term" value="F:fructokinase activity"/>
    <property type="evidence" value="ECO:0007669"/>
    <property type="project" value="UniProtKB-EC"/>
</dbReference>
<comment type="caution">
    <text evidence="7">The sequence shown here is derived from an EMBL/GenBank/DDBJ whole genome shotgun (WGS) entry which is preliminary data.</text>
</comment>
<evidence type="ECO:0000313" key="8">
    <source>
        <dbReference type="Proteomes" id="UP000321464"/>
    </source>
</evidence>
<dbReference type="EC" id="2.7.1.4" evidence="5"/>
<evidence type="ECO:0000256" key="2">
    <source>
        <dbReference type="ARBA" id="ARBA00022723"/>
    </source>
</evidence>
<keyword evidence="8" id="KW-1185">Reference proteome</keyword>
<dbReference type="Proteomes" id="UP000321464">
    <property type="component" value="Unassembled WGS sequence"/>
</dbReference>
<dbReference type="CDD" id="cd24067">
    <property type="entry name" value="ASKHA_NBD_ROK_BsFRK-like"/>
    <property type="match status" value="1"/>
</dbReference>
<dbReference type="PANTHER" id="PTHR42742">
    <property type="entry name" value="TRANSCRIPTIONAL REPRESSOR MPRA"/>
    <property type="match status" value="1"/>
</dbReference>
<proteinExistence type="predicted"/>
<evidence type="ECO:0000256" key="3">
    <source>
        <dbReference type="ARBA" id="ARBA00022833"/>
    </source>
</evidence>
<dbReference type="PANTHER" id="PTHR42742:SF3">
    <property type="entry name" value="FRUCTOKINASE"/>
    <property type="match status" value="1"/>
</dbReference>
<evidence type="ECO:0000313" key="7">
    <source>
        <dbReference type="EMBL" id="GEN98607.1"/>
    </source>
</evidence>
<comment type="cofactor">
    <cofactor evidence="1">
        <name>Mg(2+)</name>
        <dbReference type="ChEBI" id="CHEBI:18420"/>
    </cofactor>
</comment>
<sequence>MIAGLELGGTKCVATLAEGRDIVDQRRVSTRDAGTTVDDLVAILDEWVAAHPVRAIGVAAFGPIRTDRAAPDFGTFLATPKPGWQGFGLAAHLQQRYGLPVGLDSDVNGAALAEGRWGGAQEMANHAYITVGTGVGVGLVIGGRTMAGRAHSEMGHIFVDRAPGDDTPGICPFHGGCVEGLISGPALAARTGKSGEGLDEMDPIWNPFVHVLARLVHTIVLTGVPERVALGGGVLVNRPALVARVDAAVRASLGGYAQAPFTIAAPQLGDQAGPMGALAIALDVLEDGEA</sequence>
<dbReference type="AlphaFoldDB" id="A0A512AFX3"/>
<dbReference type="InterPro" id="IPR000600">
    <property type="entry name" value="ROK"/>
</dbReference>
<keyword evidence="7" id="KW-0418">Kinase</keyword>
<protein>
    <recommendedName>
        <fullName evidence="5">fructokinase</fullName>
        <ecNumber evidence="5">2.7.1.4</ecNumber>
    </recommendedName>
</protein>
<dbReference type="InterPro" id="IPR043129">
    <property type="entry name" value="ATPase_NBD"/>
</dbReference>
<keyword evidence="3" id="KW-0862">Zinc</keyword>
<keyword evidence="2" id="KW-0479">Metal-binding</keyword>
<comment type="catalytic activity">
    <reaction evidence="6">
        <text>D-fructose + ATP = D-fructose 6-phosphate + ADP + H(+)</text>
        <dbReference type="Rhea" id="RHEA:16125"/>
        <dbReference type="ChEBI" id="CHEBI:15378"/>
        <dbReference type="ChEBI" id="CHEBI:30616"/>
        <dbReference type="ChEBI" id="CHEBI:37721"/>
        <dbReference type="ChEBI" id="CHEBI:61527"/>
        <dbReference type="ChEBI" id="CHEBI:456216"/>
        <dbReference type="EC" id="2.7.1.4"/>
    </reaction>
</comment>
<reference evidence="7 8" key="1">
    <citation type="submission" date="2019-07" db="EMBL/GenBank/DDBJ databases">
        <title>Whole genome shotgun sequence of Novosphingobium sediminis NBRC 106119.</title>
        <authorList>
            <person name="Hosoyama A."/>
            <person name="Uohara A."/>
            <person name="Ohji S."/>
            <person name="Ichikawa N."/>
        </authorList>
    </citation>
    <scope>NUCLEOTIDE SEQUENCE [LARGE SCALE GENOMIC DNA]</scope>
    <source>
        <strain evidence="7 8">NBRC 106119</strain>
    </source>
</reference>
<keyword evidence="4" id="KW-0460">Magnesium</keyword>
<dbReference type="GO" id="GO:0046872">
    <property type="term" value="F:metal ion binding"/>
    <property type="evidence" value="ECO:0007669"/>
    <property type="project" value="UniProtKB-KW"/>
</dbReference>
<evidence type="ECO:0000256" key="6">
    <source>
        <dbReference type="ARBA" id="ARBA00048451"/>
    </source>
</evidence>
<keyword evidence="7" id="KW-0808">Transferase</keyword>
<dbReference type="InterPro" id="IPR051804">
    <property type="entry name" value="Carb_Metab_Reg_Kinase/Isom"/>
</dbReference>
<dbReference type="SUPFAM" id="SSF53067">
    <property type="entry name" value="Actin-like ATPase domain"/>
    <property type="match status" value="1"/>
</dbReference>
<dbReference type="EMBL" id="BJYR01000002">
    <property type="protein sequence ID" value="GEN98607.1"/>
    <property type="molecule type" value="Genomic_DNA"/>
</dbReference>
<evidence type="ECO:0000256" key="5">
    <source>
        <dbReference type="ARBA" id="ARBA00038887"/>
    </source>
</evidence>
<dbReference type="RefSeq" id="WP_147157981.1">
    <property type="nucleotide sequence ID" value="NZ_BJYR01000002.1"/>
</dbReference>
<accession>A0A512AFX3</accession>
<evidence type="ECO:0000256" key="4">
    <source>
        <dbReference type="ARBA" id="ARBA00022842"/>
    </source>
</evidence>
<gene>
    <name evidence="7" type="ORF">NSE01_04400</name>
</gene>
<dbReference type="OrthoDB" id="9783435at2"/>